<feature type="transmembrane region" description="Helical" evidence="18">
    <location>
        <begin position="6"/>
        <end position="38"/>
    </location>
</feature>
<evidence type="ECO:0000256" key="1">
    <source>
        <dbReference type="ARBA" id="ARBA00003257"/>
    </source>
</evidence>
<comment type="subcellular location">
    <subcellularLocation>
        <location evidence="2 18">Mitochondrion inner membrane</location>
        <topology evidence="2 18">Multi-pass membrane protein</topology>
    </subcellularLocation>
</comment>
<dbReference type="InterPro" id="IPR003917">
    <property type="entry name" value="NADH_UbQ_OxRdtase_chain2"/>
</dbReference>
<keyword evidence="7 18" id="KW-0679">Respiratory chain</keyword>
<feature type="transmembrane region" description="Helical" evidence="18">
    <location>
        <begin position="148"/>
        <end position="166"/>
    </location>
</feature>
<feature type="transmembrane region" description="Helical" evidence="18">
    <location>
        <begin position="187"/>
        <end position="207"/>
    </location>
</feature>
<evidence type="ECO:0000256" key="16">
    <source>
        <dbReference type="ARBA" id="ARBA00023136"/>
    </source>
</evidence>
<keyword evidence="6" id="KW-0813">Transport</keyword>
<sequence length="337" mass="38974">MWRLYLSLYYFTLTMGTMIAITANSWLITWLGLEVNLLGLMPLMTKLNKKYSSEATIKYFLIQVMASGLFLFSSIISSTNFMSNSLEINTINSFILCTALLLKIGAAPLHFWLPEVMKGSDWKMNFIILTWQKLAPMIIIYQTMPNPIYFSIIILLSSIISGIQGMNQTCLRKIMAYSSINHSSWMIASIMSSLMLWFCYYLIYLLMNMSIIMLMNNYNIFNISQLSKFFNLNKMKKIMFLFNFLNLGGLPPFLGFLPKWMVVLNLTKNNFMLLSTLLIVFTLITLYFYIRICLSTFSINSEESLTNFFYKMNYLSSMITVFSLIGLVSCTMLTNNL</sequence>
<evidence type="ECO:0000256" key="15">
    <source>
        <dbReference type="ARBA" id="ARBA00023128"/>
    </source>
</evidence>
<accession>A0A343C4H0</accession>
<proteinExistence type="inferred from homology"/>
<evidence type="ECO:0000256" key="12">
    <source>
        <dbReference type="ARBA" id="ARBA00022989"/>
    </source>
</evidence>
<comment type="catalytic activity">
    <reaction evidence="17 18">
        <text>a ubiquinone + NADH + 5 H(+)(in) = a ubiquinol + NAD(+) + 4 H(+)(out)</text>
        <dbReference type="Rhea" id="RHEA:29091"/>
        <dbReference type="Rhea" id="RHEA-COMP:9565"/>
        <dbReference type="Rhea" id="RHEA-COMP:9566"/>
        <dbReference type="ChEBI" id="CHEBI:15378"/>
        <dbReference type="ChEBI" id="CHEBI:16389"/>
        <dbReference type="ChEBI" id="CHEBI:17976"/>
        <dbReference type="ChEBI" id="CHEBI:57540"/>
        <dbReference type="ChEBI" id="CHEBI:57945"/>
        <dbReference type="EC" id="7.1.1.2"/>
    </reaction>
</comment>
<dbReference type="PANTHER" id="PTHR46552">
    <property type="entry name" value="NADH-UBIQUINONE OXIDOREDUCTASE CHAIN 2"/>
    <property type="match status" value="1"/>
</dbReference>
<keyword evidence="12 18" id="KW-1133">Transmembrane helix</keyword>
<keyword evidence="16 18" id="KW-0472">Membrane</keyword>
<geneLocation type="mitochondrion" evidence="20"/>
<evidence type="ECO:0000256" key="7">
    <source>
        <dbReference type="ARBA" id="ARBA00022660"/>
    </source>
</evidence>
<keyword evidence="8 18" id="KW-0812">Transmembrane</keyword>
<dbReference type="Pfam" id="PF00361">
    <property type="entry name" value="Proton_antipo_M"/>
    <property type="match status" value="1"/>
</dbReference>
<feature type="transmembrane region" description="Helical" evidence="18">
    <location>
        <begin position="59"/>
        <end position="79"/>
    </location>
</feature>
<evidence type="ECO:0000256" key="13">
    <source>
        <dbReference type="ARBA" id="ARBA00023027"/>
    </source>
</evidence>
<dbReference type="InterPro" id="IPR050175">
    <property type="entry name" value="Complex_I_Subunit_2"/>
</dbReference>
<dbReference type="PANTHER" id="PTHR46552:SF1">
    <property type="entry name" value="NADH-UBIQUINONE OXIDOREDUCTASE CHAIN 2"/>
    <property type="match status" value="1"/>
</dbReference>
<gene>
    <name evidence="20" type="primary">nad2</name>
</gene>
<comment type="function">
    <text evidence="1">Core subunit of the mitochondrial membrane respiratory chain NADH dehydrogenase (Complex I) that is believed to belong to the minimal assembly required for catalysis. Complex I functions in the transfer of electrons from NADH to the respiratory chain. The immediate electron acceptor for the enzyme is believed to be ubiquinone.</text>
</comment>
<evidence type="ECO:0000256" key="9">
    <source>
        <dbReference type="ARBA" id="ARBA00022792"/>
    </source>
</evidence>
<evidence type="ECO:0000256" key="4">
    <source>
        <dbReference type="ARBA" id="ARBA00012944"/>
    </source>
</evidence>
<evidence type="ECO:0000256" key="3">
    <source>
        <dbReference type="ARBA" id="ARBA00007012"/>
    </source>
</evidence>
<evidence type="ECO:0000256" key="2">
    <source>
        <dbReference type="ARBA" id="ARBA00004448"/>
    </source>
</evidence>
<feature type="transmembrane region" description="Helical" evidence="18">
    <location>
        <begin position="91"/>
        <end position="113"/>
    </location>
</feature>
<reference evidence="20" key="1">
    <citation type="submission" date="2016-04" db="EMBL/GenBank/DDBJ databases">
        <title>Mitochondria of beetle species.</title>
        <authorList>
            <person name="Hunter A."/>
            <person name="Moriniere J."/>
            <person name="Tang P."/>
            <person name="Linard B."/>
            <person name="Crampton-Platt A."/>
            <person name="Vogler A.P."/>
        </authorList>
    </citation>
    <scope>NUCLEOTIDE SEQUENCE</scope>
</reference>
<evidence type="ECO:0000256" key="10">
    <source>
        <dbReference type="ARBA" id="ARBA00022967"/>
    </source>
</evidence>
<dbReference type="InterPro" id="IPR001750">
    <property type="entry name" value="ND/Mrp_TM"/>
</dbReference>
<feature type="transmembrane region" description="Helical" evidence="18">
    <location>
        <begin position="270"/>
        <end position="292"/>
    </location>
</feature>
<evidence type="ECO:0000256" key="11">
    <source>
        <dbReference type="ARBA" id="ARBA00022982"/>
    </source>
</evidence>
<keyword evidence="10 18" id="KW-1278">Translocase</keyword>
<evidence type="ECO:0000256" key="14">
    <source>
        <dbReference type="ARBA" id="ARBA00023075"/>
    </source>
</evidence>
<dbReference type="AlphaFoldDB" id="A0A343C4H0"/>
<feature type="domain" description="NADH:quinone oxidoreductase/Mrp antiporter transmembrane" evidence="19">
    <location>
        <begin position="23"/>
        <end position="285"/>
    </location>
</feature>
<organism evidence="20">
    <name type="scientific">Ceutorhynchus parvulus</name>
    <dbReference type="NCBI Taxonomy" id="1587154"/>
    <lineage>
        <taxon>Eukaryota</taxon>
        <taxon>Metazoa</taxon>
        <taxon>Ecdysozoa</taxon>
        <taxon>Arthropoda</taxon>
        <taxon>Hexapoda</taxon>
        <taxon>Insecta</taxon>
        <taxon>Pterygota</taxon>
        <taxon>Neoptera</taxon>
        <taxon>Endopterygota</taxon>
        <taxon>Coleoptera</taxon>
        <taxon>Polyphaga</taxon>
        <taxon>Cucujiformia</taxon>
        <taxon>Curculionidae</taxon>
        <taxon>Ceutorhynchinae</taxon>
        <taxon>Ceutorhynchus</taxon>
    </lineage>
</organism>
<keyword evidence="14 18" id="KW-0830">Ubiquinone</keyword>
<comment type="similarity">
    <text evidence="3 18">Belongs to the complex I subunit 2 family.</text>
</comment>
<keyword evidence="13 18" id="KW-0520">NAD</keyword>
<feature type="transmembrane region" description="Helical" evidence="18">
    <location>
        <begin position="238"/>
        <end position="258"/>
    </location>
</feature>
<evidence type="ECO:0000256" key="18">
    <source>
        <dbReference type="RuleBase" id="RU003403"/>
    </source>
</evidence>
<dbReference type="GO" id="GO:0006120">
    <property type="term" value="P:mitochondrial electron transport, NADH to ubiquinone"/>
    <property type="evidence" value="ECO:0007669"/>
    <property type="project" value="InterPro"/>
</dbReference>
<dbReference type="GO" id="GO:0008137">
    <property type="term" value="F:NADH dehydrogenase (ubiquinone) activity"/>
    <property type="evidence" value="ECO:0007669"/>
    <property type="project" value="UniProtKB-EC"/>
</dbReference>
<evidence type="ECO:0000259" key="19">
    <source>
        <dbReference type="Pfam" id="PF00361"/>
    </source>
</evidence>
<name>A0A343C4H0_9CUCU</name>
<keyword evidence="9 18" id="KW-0999">Mitochondrion inner membrane</keyword>
<keyword evidence="11 18" id="KW-0249">Electron transport</keyword>
<evidence type="ECO:0000256" key="17">
    <source>
        <dbReference type="ARBA" id="ARBA00049551"/>
    </source>
</evidence>
<comment type="function">
    <text evidence="18">Core subunit of the mitochondrial membrane respiratory chain NADH dehydrogenase (Complex I) which catalyzes electron transfer from NADH through the respiratory chain, using ubiquinone as an electron acceptor. Essential for the catalytic activity and assembly of complex I.</text>
</comment>
<feature type="transmembrane region" description="Helical" evidence="18">
    <location>
        <begin position="312"/>
        <end position="334"/>
    </location>
</feature>
<dbReference type="PRINTS" id="PR01436">
    <property type="entry name" value="NADHDHGNASE2"/>
</dbReference>
<evidence type="ECO:0000313" key="20">
    <source>
        <dbReference type="EMBL" id="ARH54919.1"/>
    </source>
</evidence>
<evidence type="ECO:0000256" key="5">
    <source>
        <dbReference type="ARBA" id="ARBA00021008"/>
    </source>
</evidence>
<evidence type="ECO:0000256" key="8">
    <source>
        <dbReference type="ARBA" id="ARBA00022692"/>
    </source>
</evidence>
<dbReference type="GO" id="GO:0005743">
    <property type="term" value="C:mitochondrial inner membrane"/>
    <property type="evidence" value="ECO:0007669"/>
    <property type="project" value="UniProtKB-SubCell"/>
</dbReference>
<dbReference type="EMBL" id="KX087257">
    <property type="protein sequence ID" value="ARH54919.1"/>
    <property type="molecule type" value="Genomic_DNA"/>
</dbReference>
<keyword evidence="15 18" id="KW-0496">Mitochondrion</keyword>
<dbReference type="EC" id="7.1.1.2" evidence="4 18"/>
<protein>
    <recommendedName>
        <fullName evidence="5 18">NADH-ubiquinone oxidoreductase chain 2</fullName>
        <ecNumber evidence="4 18">7.1.1.2</ecNumber>
    </recommendedName>
</protein>
<evidence type="ECO:0000256" key="6">
    <source>
        <dbReference type="ARBA" id="ARBA00022448"/>
    </source>
</evidence>